<dbReference type="KEGG" id="adu:107474316"/>
<gene>
    <name evidence="2" type="primary">LOC107474316</name>
</gene>
<name>A0A6P4CDU3_ARADU</name>
<dbReference type="RefSeq" id="XP_015949428.1">
    <property type="nucleotide sequence ID" value="XM_016093942.1"/>
</dbReference>
<proteinExistence type="predicted"/>
<dbReference type="Proteomes" id="UP000515211">
    <property type="component" value="Chromosome 2"/>
</dbReference>
<sequence>MWILEFHNCRPKWVSRRTGLAWKDFIDVKVLYSNSFSIAILIKDARKVVVVGVFNAIKSNEEKEGGHGFTWSNKRSGANLIKERLDRCLSTMVWREWYEKAVILVDGRLKGDLNSKIDCPEMKSKKNRGEGLGDGLCGSNNSRTNFKREFEEITKQLEEKKAEDNFGGNKVFELENKLKEELKKEGSYWREKARCKWLKEGDNDTKFFHRKSQSRNRKNKIWS</sequence>
<reference evidence="1" key="1">
    <citation type="journal article" date="2016" name="Nat. Genet.">
        <title>The genome sequences of Arachis duranensis and Arachis ipaensis, the diploid ancestors of cultivated peanut.</title>
        <authorList>
            <person name="Bertioli D.J."/>
            <person name="Cannon S.B."/>
            <person name="Froenicke L."/>
            <person name="Huang G."/>
            <person name="Farmer A.D."/>
            <person name="Cannon E.K."/>
            <person name="Liu X."/>
            <person name="Gao D."/>
            <person name="Clevenger J."/>
            <person name="Dash S."/>
            <person name="Ren L."/>
            <person name="Moretzsohn M.C."/>
            <person name="Shirasawa K."/>
            <person name="Huang W."/>
            <person name="Vidigal B."/>
            <person name="Abernathy B."/>
            <person name="Chu Y."/>
            <person name="Niederhuth C.E."/>
            <person name="Umale P."/>
            <person name="Araujo A.C."/>
            <person name="Kozik A."/>
            <person name="Kim K.D."/>
            <person name="Burow M.D."/>
            <person name="Varshney R.K."/>
            <person name="Wang X."/>
            <person name="Zhang X."/>
            <person name="Barkley N."/>
            <person name="Guimaraes P.M."/>
            <person name="Isobe S."/>
            <person name="Guo B."/>
            <person name="Liao B."/>
            <person name="Stalker H.T."/>
            <person name="Schmitz R.J."/>
            <person name="Scheffler B.E."/>
            <person name="Leal-Bertioli S.C."/>
            <person name="Xun X."/>
            <person name="Jackson S.A."/>
            <person name="Michelmore R."/>
            <person name="Ozias-Akins P."/>
        </authorList>
    </citation>
    <scope>NUCLEOTIDE SEQUENCE [LARGE SCALE GENOMIC DNA]</scope>
    <source>
        <strain evidence="1">cv. V14167</strain>
    </source>
</reference>
<evidence type="ECO:0000313" key="1">
    <source>
        <dbReference type="Proteomes" id="UP000515211"/>
    </source>
</evidence>
<reference evidence="2" key="2">
    <citation type="submission" date="2025-08" db="UniProtKB">
        <authorList>
            <consortium name="RefSeq"/>
        </authorList>
    </citation>
    <scope>IDENTIFICATION</scope>
    <source>
        <tissue evidence="2">Whole plant</tissue>
    </source>
</reference>
<accession>A0A6P4CDU3</accession>
<evidence type="ECO:0000313" key="2">
    <source>
        <dbReference type="RefSeq" id="XP_015949428.1"/>
    </source>
</evidence>
<dbReference type="AlphaFoldDB" id="A0A6P4CDU3"/>
<organism evidence="1 2">
    <name type="scientific">Arachis duranensis</name>
    <name type="common">Wild peanut</name>
    <dbReference type="NCBI Taxonomy" id="130453"/>
    <lineage>
        <taxon>Eukaryota</taxon>
        <taxon>Viridiplantae</taxon>
        <taxon>Streptophyta</taxon>
        <taxon>Embryophyta</taxon>
        <taxon>Tracheophyta</taxon>
        <taxon>Spermatophyta</taxon>
        <taxon>Magnoliopsida</taxon>
        <taxon>eudicotyledons</taxon>
        <taxon>Gunneridae</taxon>
        <taxon>Pentapetalae</taxon>
        <taxon>rosids</taxon>
        <taxon>fabids</taxon>
        <taxon>Fabales</taxon>
        <taxon>Fabaceae</taxon>
        <taxon>Papilionoideae</taxon>
        <taxon>50 kb inversion clade</taxon>
        <taxon>dalbergioids sensu lato</taxon>
        <taxon>Dalbergieae</taxon>
        <taxon>Pterocarpus clade</taxon>
        <taxon>Arachis</taxon>
    </lineage>
</organism>
<dbReference type="GeneID" id="107474316"/>
<keyword evidence="1" id="KW-1185">Reference proteome</keyword>
<protein>
    <submittedName>
        <fullName evidence="2">Uncharacterized protein LOC107474316</fullName>
    </submittedName>
</protein>